<gene>
    <name evidence="1" type="ORF">POM88_048886</name>
</gene>
<dbReference type="Proteomes" id="UP001237642">
    <property type="component" value="Unassembled WGS sequence"/>
</dbReference>
<dbReference type="AlphaFoldDB" id="A0AAD8GX68"/>
<protein>
    <submittedName>
        <fullName evidence="1">Uncharacterized protein</fullName>
    </submittedName>
</protein>
<accession>A0AAD8GX68</accession>
<evidence type="ECO:0000313" key="1">
    <source>
        <dbReference type="EMBL" id="KAK1355630.1"/>
    </source>
</evidence>
<reference evidence="1" key="2">
    <citation type="submission" date="2023-05" db="EMBL/GenBank/DDBJ databases">
        <authorList>
            <person name="Schelkunov M.I."/>
        </authorList>
    </citation>
    <scope>NUCLEOTIDE SEQUENCE</scope>
    <source>
        <strain evidence="1">Hsosn_3</strain>
        <tissue evidence="1">Leaf</tissue>
    </source>
</reference>
<name>A0AAD8GX68_9APIA</name>
<proteinExistence type="predicted"/>
<evidence type="ECO:0000313" key="2">
    <source>
        <dbReference type="Proteomes" id="UP001237642"/>
    </source>
</evidence>
<comment type="caution">
    <text evidence="1">The sequence shown here is derived from an EMBL/GenBank/DDBJ whole genome shotgun (WGS) entry which is preliminary data.</text>
</comment>
<keyword evidence="2" id="KW-1185">Reference proteome</keyword>
<organism evidence="1 2">
    <name type="scientific">Heracleum sosnowskyi</name>
    <dbReference type="NCBI Taxonomy" id="360622"/>
    <lineage>
        <taxon>Eukaryota</taxon>
        <taxon>Viridiplantae</taxon>
        <taxon>Streptophyta</taxon>
        <taxon>Embryophyta</taxon>
        <taxon>Tracheophyta</taxon>
        <taxon>Spermatophyta</taxon>
        <taxon>Magnoliopsida</taxon>
        <taxon>eudicotyledons</taxon>
        <taxon>Gunneridae</taxon>
        <taxon>Pentapetalae</taxon>
        <taxon>asterids</taxon>
        <taxon>campanulids</taxon>
        <taxon>Apiales</taxon>
        <taxon>Apiaceae</taxon>
        <taxon>Apioideae</taxon>
        <taxon>apioid superclade</taxon>
        <taxon>Tordylieae</taxon>
        <taxon>Tordyliinae</taxon>
        <taxon>Heracleum</taxon>
    </lineage>
</organism>
<dbReference type="EMBL" id="JAUIZM010000011">
    <property type="protein sequence ID" value="KAK1355630.1"/>
    <property type="molecule type" value="Genomic_DNA"/>
</dbReference>
<sequence>MGTLENRLITTLVQLRNRRNQRLLQQQMNAGFGNQNQQLQQQLQVNSGFGNQNQQFVQHGIPTAGGFLGGCQQPSSVFPTTSGSNNMVSSMSDGERISSQMMPTPGFVNTNDTDAYSSLESTMVAGQKFGVDHNNCIFISQTLQSERSFKQQQSGDKDTFLAKVSFITAKKHEPEADAKG</sequence>
<reference evidence="1" key="1">
    <citation type="submission" date="2023-02" db="EMBL/GenBank/DDBJ databases">
        <title>Genome of toxic invasive species Heracleum sosnowskyi carries increased number of genes despite the absence of recent whole-genome duplications.</title>
        <authorList>
            <person name="Schelkunov M."/>
            <person name="Shtratnikova V."/>
            <person name="Makarenko M."/>
            <person name="Klepikova A."/>
            <person name="Omelchenko D."/>
            <person name="Novikova G."/>
            <person name="Obukhova E."/>
            <person name="Bogdanov V."/>
            <person name="Penin A."/>
            <person name="Logacheva M."/>
        </authorList>
    </citation>
    <scope>NUCLEOTIDE SEQUENCE</scope>
    <source>
        <strain evidence="1">Hsosn_3</strain>
        <tissue evidence="1">Leaf</tissue>
    </source>
</reference>